<evidence type="ECO:0008006" key="4">
    <source>
        <dbReference type="Google" id="ProtNLM"/>
    </source>
</evidence>
<gene>
    <name evidence="2" type="ORF">QJS04_geneDACA001661</name>
</gene>
<feature type="region of interest" description="Disordered" evidence="1">
    <location>
        <begin position="1"/>
        <end position="32"/>
    </location>
</feature>
<comment type="caution">
    <text evidence="2">The sequence shown here is derived from an EMBL/GenBank/DDBJ whole genome shotgun (WGS) entry which is preliminary data.</text>
</comment>
<proteinExistence type="predicted"/>
<dbReference type="Pfam" id="PF05542">
    <property type="entry name" value="DUF760"/>
    <property type="match status" value="2"/>
</dbReference>
<dbReference type="Proteomes" id="UP001179952">
    <property type="component" value="Unassembled WGS sequence"/>
</dbReference>
<dbReference type="EMBL" id="JAUJYN010000003">
    <property type="protein sequence ID" value="KAK1275975.1"/>
    <property type="molecule type" value="Genomic_DNA"/>
</dbReference>
<dbReference type="InterPro" id="IPR008479">
    <property type="entry name" value="DUF760"/>
</dbReference>
<protein>
    <recommendedName>
        <fullName evidence="4">MAR-binding filament-like protein 1</fullName>
    </recommendedName>
</protein>
<sequence>MPTVASLLSPPPPPQSLLLSRPRHRPVTLTRARPPSTLPLYLLRVPASSTTSVVVSASSSSEASSDGLDSDPFDSWYRSSSSSSKKSLFSNLIREIEPLDVSLIQKDVPPNTVDAMKRTVSGMLGLLPSDQFSVMIEAFWEPLFKLLVSSMMTGYTLRNAEYRLCLERNLDIYEDNYEKQNNENEILVGGHKTWSEKIDGVSRSSRDDVLHEGEGTEEDLSCEKSYVEGLGEMTSEARDYIFYLQSRLSSTKKELHEMKQKNAALQMQHFVGEEKNDLLDYLRSLQPEKVVELSESCPELKETVHSVVHGLLATLSPKIHSVAPPQSENATGGTLNTGGDDCAELLENAALKFQPLISVPRDYLARLLFWCMLLGHYLRGIEYKMELMHMLTLSAVQESVEDDSLLTGS</sequence>
<keyword evidence="3" id="KW-1185">Reference proteome</keyword>
<dbReference type="PANTHER" id="PTHR33598">
    <property type="entry name" value="OS02G0833400 PROTEIN"/>
    <property type="match status" value="1"/>
</dbReference>
<evidence type="ECO:0000313" key="2">
    <source>
        <dbReference type="EMBL" id="KAK1275975.1"/>
    </source>
</evidence>
<dbReference type="PANTHER" id="PTHR33598:SF2">
    <property type="entry name" value="MAR-BINDING FILAMENT-LIKE PROTEIN"/>
    <property type="match status" value="1"/>
</dbReference>
<reference evidence="2" key="1">
    <citation type="journal article" date="2023" name="Nat. Commun.">
        <title>Diploid and tetraploid genomes of Acorus and the evolution of monocots.</title>
        <authorList>
            <person name="Ma L."/>
            <person name="Liu K.W."/>
            <person name="Li Z."/>
            <person name="Hsiao Y.Y."/>
            <person name="Qi Y."/>
            <person name="Fu T."/>
            <person name="Tang G.D."/>
            <person name="Zhang D."/>
            <person name="Sun W.H."/>
            <person name="Liu D.K."/>
            <person name="Li Y."/>
            <person name="Chen G.Z."/>
            <person name="Liu X.D."/>
            <person name="Liao X.Y."/>
            <person name="Jiang Y.T."/>
            <person name="Yu X."/>
            <person name="Hao Y."/>
            <person name="Huang J."/>
            <person name="Zhao X.W."/>
            <person name="Ke S."/>
            <person name="Chen Y.Y."/>
            <person name="Wu W.L."/>
            <person name="Hsu J.L."/>
            <person name="Lin Y.F."/>
            <person name="Huang M.D."/>
            <person name="Li C.Y."/>
            <person name="Huang L."/>
            <person name="Wang Z.W."/>
            <person name="Zhao X."/>
            <person name="Zhong W.Y."/>
            <person name="Peng D.H."/>
            <person name="Ahmad S."/>
            <person name="Lan S."/>
            <person name="Zhang J.S."/>
            <person name="Tsai W.C."/>
            <person name="Van de Peer Y."/>
            <person name="Liu Z.J."/>
        </authorList>
    </citation>
    <scope>NUCLEOTIDE SEQUENCE</scope>
    <source>
        <strain evidence="2">SCP</strain>
    </source>
</reference>
<evidence type="ECO:0000256" key="1">
    <source>
        <dbReference type="SAM" id="MobiDB-lite"/>
    </source>
</evidence>
<name>A0AAV9BHJ5_ACOGR</name>
<organism evidence="2 3">
    <name type="scientific">Acorus gramineus</name>
    <name type="common">Dwarf sweet flag</name>
    <dbReference type="NCBI Taxonomy" id="55184"/>
    <lineage>
        <taxon>Eukaryota</taxon>
        <taxon>Viridiplantae</taxon>
        <taxon>Streptophyta</taxon>
        <taxon>Embryophyta</taxon>
        <taxon>Tracheophyta</taxon>
        <taxon>Spermatophyta</taxon>
        <taxon>Magnoliopsida</taxon>
        <taxon>Liliopsida</taxon>
        <taxon>Acoraceae</taxon>
        <taxon>Acorus</taxon>
    </lineage>
</organism>
<accession>A0AAV9BHJ5</accession>
<evidence type="ECO:0000313" key="3">
    <source>
        <dbReference type="Proteomes" id="UP001179952"/>
    </source>
</evidence>
<reference evidence="2" key="2">
    <citation type="submission" date="2023-06" db="EMBL/GenBank/DDBJ databases">
        <authorList>
            <person name="Ma L."/>
            <person name="Liu K.-W."/>
            <person name="Li Z."/>
            <person name="Hsiao Y.-Y."/>
            <person name="Qi Y."/>
            <person name="Fu T."/>
            <person name="Tang G."/>
            <person name="Zhang D."/>
            <person name="Sun W.-H."/>
            <person name="Liu D.-K."/>
            <person name="Li Y."/>
            <person name="Chen G.-Z."/>
            <person name="Liu X.-D."/>
            <person name="Liao X.-Y."/>
            <person name="Jiang Y.-T."/>
            <person name="Yu X."/>
            <person name="Hao Y."/>
            <person name="Huang J."/>
            <person name="Zhao X.-W."/>
            <person name="Ke S."/>
            <person name="Chen Y.-Y."/>
            <person name="Wu W.-L."/>
            <person name="Hsu J.-L."/>
            <person name="Lin Y.-F."/>
            <person name="Huang M.-D."/>
            <person name="Li C.-Y."/>
            <person name="Huang L."/>
            <person name="Wang Z.-W."/>
            <person name="Zhao X."/>
            <person name="Zhong W.-Y."/>
            <person name="Peng D.-H."/>
            <person name="Ahmad S."/>
            <person name="Lan S."/>
            <person name="Zhang J.-S."/>
            <person name="Tsai W.-C."/>
            <person name="Van De Peer Y."/>
            <person name="Liu Z.-J."/>
        </authorList>
    </citation>
    <scope>NUCLEOTIDE SEQUENCE</scope>
    <source>
        <strain evidence="2">SCP</strain>
        <tissue evidence="2">Leaves</tissue>
    </source>
</reference>
<dbReference type="AlphaFoldDB" id="A0AAV9BHJ5"/>